<comment type="function">
    <text evidence="9">Probably part of an ABC transporter complex. Probably Responsible for energy coupling to the transport system.</text>
</comment>
<dbReference type="OrthoDB" id="9802264at2"/>
<evidence type="ECO:0000256" key="8">
    <source>
        <dbReference type="ARBA" id="ARBA00023136"/>
    </source>
</evidence>
<dbReference type="PANTHER" id="PTHR43875:SF15">
    <property type="entry name" value="TREHALOSE IMPORT ATP-BINDING PROTEIN SUGC"/>
    <property type="match status" value="1"/>
</dbReference>
<evidence type="ECO:0000256" key="6">
    <source>
        <dbReference type="ARBA" id="ARBA00022840"/>
    </source>
</evidence>
<dbReference type="FunFam" id="3.40.50.300:FF:000042">
    <property type="entry name" value="Maltose/maltodextrin ABC transporter, ATP-binding protein"/>
    <property type="match status" value="1"/>
</dbReference>
<keyword evidence="12" id="KW-1185">Reference proteome</keyword>
<feature type="domain" description="ABC transporter" evidence="10">
    <location>
        <begin position="4"/>
        <end position="238"/>
    </location>
</feature>
<dbReference type="InterPro" id="IPR027417">
    <property type="entry name" value="P-loop_NTPase"/>
</dbReference>
<dbReference type="SMART" id="SM00382">
    <property type="entry name" value="AAA"/>
    <property type="match status" value="1"/>
</dbReference>
<evidence type="ECO:0000256" key="3">
    <source>
        <dbReference type="ARBA" id="ARBA00022448"/>
    </source>
</evidence>
<dbReference type="GO" id="GO:0140359">
    <property type="term" value="F:ABC-type transporter activity"/>
    <property type="evidence" value="ECO:0007669"/>
    <property type="project" value="UniProtKB-ARBA"/>
</dbReference>
<evidence type="ECO:0000256" key="5">
    <source>
        <dbReference type="ARBA" id="ARBA00022741"/>
    </source>
</evidence>
<reference evidence="11 12" key="1">
    <citation type="submission" date="2017-07" db="EMBL/GenBank/DDBJ databases">
        <title>Phylogenetic study on the rhizospheric bacterium Ochrobactrum sp. A44.</title>
        <authorList>
            <person name="Krzyzanowska D.M."/>
            <person name="Ossowicki A."/>
            <person name="Rajewska M."/>
            <person name="Maciag T."/>
            <person name="Kaczynski Z."/>
            <person name="Czerwicka M."/>
            <person name="Jafra S."/>
        </authorList>
    </citation>
    <scope>NUCLEOTIDE SEQUENCE [LARGE SCALE GENOMIC DNA]</scope>
    <source>
        <strain evidence="11 12">DSM 7216</strain>
    </source>
</reference>
<evidence type="ECO:0000259" key="10">
    <source>
        <dbReference type="PROSITE" id="PS50893"/>
    </source>
</evidence>
<evidence type="ECO:0000256" key="9">
    <source>
        <dbReference type="ARBA" id="ARBA00055162"/>
    </source>
</evidence>
<dbReference type="Pfam" id="PF00005">
    <property type="entry name" value="ABC_tran"/>
    <property type="match status" value="1"/>
</dbReference>
<keyword evidence="3" id="KW-0813">Transport</keyword>
<dbReference type="SUPFAM" id="SSF50331">
    <property type="entry name" value="MOP-like"/>
    <property type="match status" value="1"/>
</dbReference>
<evidence type="ECO:0000256" key="2">
    <source>
        <dbReference type="ARBA" id="ARBA00005417"/>
    </source>
</evidence>
<evidence type="ECO:0000313" key="11">
    <source>
        <dbReference type="EMBL" id="OYR15079.1"/>
    </source>
</evidence>
<dbReference type="PROSITE" id="PS00211">
    <property type="entry name" value="ABC_TRANSPORTER_1"/>
    <property type="match status" value="1"/>
</dbReference>
<evidence type="ECO:0000256" key="7">
    <source>
        <dbReference type="ARBA" id="ARBA00022967"/>
    </source>
</evidence>
<dbReference type="InterPro" id="IPR008995">
    <property type="entry name" value="Mo/tungstate-bd_C_term_dom"/>
</dbReference>
<dbReference type="InterPro" id="IPR003439">
    <property type="entry name" value="ABC_transporter-like_ATP-bd"/>
</dbReference>
<evidence type="ECO:0000313" key="12">
    <source>
        <dbReference type="Proteomes" id="UP000215590"/>
    </source>
</evidence>
<keyword evidence="6" id="KW-0067">ATP-binding</keyword>
<comment type="similarity">
    <text evidence="2">Belongs to the ABC transporter superfamily.</text>
</comment>
<dbReference type="RefSeq" id="WP_094507750.1">
    <property type="nucleotide sequence ID" value="NZ_JBHEEK010000011.1"/>
</dbReference>
<organism evidence="11 12">
    <name type="scientific">Brucella thiophenivorans</name>
    <dbReference type="NCBI Taxonomy" id="571255"/>
    <lineage>
        <taxon>Bacteria</taxon>
        <taxon>Pseudomonadati</taxon>
        <taxon>Pseudomonadota</taxon>
        <taxon>Alphaproteobacteria</taxon>
        <taxon>Hyphomicrobiales</taxon>
        <taxon>Brucellaceae</taxon>
        <taxon>Brucella/Ochrobactrum group</taxon>
        <taxon>Brucella</taxon>
    </lineage>
</organism>
<dbReference type="InterPro" id="IPR017871">
    <property type="entry name" value="ABC_transporter-like_CS"/>
</dbReference>
<dbReference type="InterPro" id="IPR047641">
    <property type="entry name" value="ABC_transpr_MalK/UgpC-like"/>
</dbReference>
<dbReference type="GO" id="GO:0016887">
    <property type="term" value="F:ATP hydrolysis activity"/>
    <property type="evidence" value="ECO:0007669"/>
    <property type="project" value="InterPro"/>
</dbReference>
<dbReference type="GO" id="GO:0055052">
    <property type="term" value="C:ATP-binding cassette (ABC) transporter complex, substrate-binding subunit-containing"/>
    <property type="evidence" value="ECO:0007669"/>
    <property type="project" value="TreeGrafter"/>
</dbReference>
<dbReference type="InterPro" id="IPR003593">
    <property type="entry name" value="AAA+_ATPase"/>
</dbReference>
<dbReference type="Pfam" id="PF08402">
    <property type="entry name" value="TOBE_2"/>
    <property type="match status" value="1"/>
</dbReference>
<dbReference type="SUPFAM" id="SSF52540">
    <property type="entry name" value="P-loop containing nucleoside triphosphate hydrolases"/>
    <property type="match status" value="1"/>
</dbReference>
<dbReference type="InterPro" id="IPR013611">
    <property type="entry name" value="Transp-assoc_OB_typ2"/>
</dbReference>
<name>A0A256FJS7_9HYPH</name>
<proteinExistence type="inferred from homology"/>
<evidence type="ECO:0000256" key="1">
    <source>
        <dbReference type="ARBA" id="ARBA00004417"/>
    </source>
</evidence>
<dbReference type="Gene3D" id="2.40.50.100">
    <property type="match status" value="1"/>
</dbReference>
<evidence type="ECO:0000256" key="4">
    <source>
        <dbReference type="ARBA" id="ARBA00022475"/>
    </source>
</evidence>
<protein>
    <submittedName>
        <fullName evidence="11">ABC transporter family protein</fullName>
    </submittedName>
</protein>
<accession>A0A256FJS7</accession>
<keyword evidence="5" id="KW-0547">Nucleotide-binding</keyword>
<gene>
    <name evidence="11" type="ORF">CEV31_2848</name>
</gene>
<dbReference type="AlphaFoldDB" id="A0A256FJS7"/>
<dbReference type="Proteomes" id="UP000215590">
    <property type="component" value="Unassembled WGS sequence"/>
</dbReference>
<dbReference type="PANTHER" id="PTHR43875">
    <property type="entry name" value="MALTODEXTRIN IMPORT ATP-BINDING PROTEIN MSMX"/>
    <property type="match status" value="1"/>
</dbReference>
<dbReference type="Gene3D" id="3.40.50.300">
    <property type="entry name" value="P-loop containing nucleotide triphosphate hydrolases"/>
    <property type="match status" value="1"/>
</dbReference>
<keyword evidence="7" id="KW-1278">Translocase</keyword>
<sequence>MVSISLRGITKDFSKKRVLDDVSLQVENGEFVAILGPSGCGKTTMLRLIAGFEQMDSGTLHFDNEIIASPDNSLPPERRNVGIVFQNYALWPHMSVEQNVGYALRIAGVSSDERRRRSIDALSTVGMETLADRAPADLSGGQRQRVALARCLAASPSLMLLDEPLANLDVHLRAAMEREFADFHRRTRATMVYITHDQSEAMALADRIAVMDAGRIVQFARPNELYREPQSEMVARFIGNGLVLPVADLQRGSAEGLVNVDIFGHRSEVRARKDQTRKTEASLGVHPGDLMLADDPDKGFSAQVEHTTYRGSHVQVHFRPQHAPDLFLSLHASHDHPVSAGDTISVRVGDGWVIPEAA</sequence>
<dbReference type="PROSITE" id="PS50893">
    <property type="entry name" value="ABC_TRANSPORTER_2"/>
    <property type="match status" value="1"/>
</dbReference>
<comment type="caution">
    <text evidence="11">The sequence shown here is derived from an EMBL/GenBank/DDBJ whole genome shotgun (WGS) entry which is preliminary data.</text>
</comment>
<keyword evidence="4" id="KW-1003">Cell membrane</keyword>
<comment type="subcellular location">
    <subcellularLocation>
        <location evidence="1">Cell inner membrane</location>
        <topology evidence="1">Peripheral membrane protein</topology>
    </subcellularLocation>
</comment>
<keyword evidence="8" id="KW-0472">Membrane</keyword>
<dbReference type="GO" id="GO:0005524">
    <property type="term" value="F:ATP binding"/>
    <property type="evidence" value="ECO:0007669"/>
    <property type="project" value="UniProtKB-KW"/>
</dbReference>
<dbReference type="EMBL" id="NNRJ01000051">
    <property type="protein sequence ID" value="OYR15079.1"/>
    <property type="molecule type" value="Genomic_DNA"/>
</dbReference>